<keyword evidence="1" id="KW-0472">Membrane</keyword>
<keyword evidence="1" id="KW-0812">Transmembrane</keyword>
<feature type="transmembrane region" description="Helical" evidence="1">
    <location>
        <begin position="99"/>
        <end position="120"/>
    </location>
</feature>
<dbReference type="AlphaFoldDB" id="A0A2W1L9I7"/>
<organism evidence="2 3">
    <name type="scientific">Paenibacillus sambharensis</name>
    <dbReference type="NCBI Taxonomy" id="1803190"/>
    <lineage>
        <taxon>Bacteria</taxon>
        <taxon>Bacillati</taxon>
        <taxon>Bacillota</taxon>
        <taxon>Bacilli</taxon>
        <taxon>Bacillales</taxon>
        <taxon>Paenibacillaceae</taxon>
        <taxon>Paenibacillus</taxon>
    </lineage>
</organism>
<gene>
    <name evidence="2" type="ORF">DNH61_12850</name>
</gene>
<feature type="transmembrane region" description="Helical" evidence="1">
    <location>
        <begin position="232"/>
        <end position="258"/>
    </location>
</feature>
<sequence>MDSVIIRRYILFLNKIIVRSFRTWSLLVLSAVVPILMMCINSYPSSANGWNRFFFTYGNHYFHYLFLIPVYIVIVMDIVNDGPIMQYILPSLRLKRNWLFAKFVAVLLWSIVYTCATYGVSMQVAGIWGNGDAWSEYTLDGNDMYTLFYLNLLPKQAVLLFAVRFFIGLLFISALYISLQCITRRRSHTISIVVVVTYLALNIVMKIGNVPILRSIDISNLYVFHYESSYNLTWFLAQSNLPLSVIVLAFISVSMWLVKEADY</sequence>
<keyword evidence="3" id="KW-1185">Reference proteome</keyword>
<feature type="transmembrane region" description="Helical" evidence="1">
    <location>
        <begin position="189"/>
        <end position="212"/>
    </location>
</feature>
<feature type="transmembrane region" description="Helical" evidence="1">
    <location>
        <begin position="21"/>
        <end position="41"/>
    </location>
</feature>
<dbReference type="EMBL" id="QKRB01000044">
    <property type="protein sequence ID" value="PZD95419.1"/>
    <property type="molecule type" value="Genomic_DNA"/>
</dbReference>
<reference evidence="2 3" key="1">
    <citation type="submission" date="2018-06" db="EMBL/GenBank/DDBJ databases">
        <title>Paenibacillus imtechensis sp. nov.</title>
        <authorList>
            <person name="Pinnaka A.K."/>
            <person name="Singh H."/>
            <person name="Kaur M."/>
        </authorList>
    </citation>
    <scope>NUCLEOTIDE SEQUENCE [LARGE SCALE GENOMIC DNA]</scope>
    <source>
        <strain evidence="2 3">SMB1</strain>
    </source>
</reference>
<name>A0A2W1L9I7_9BACL</name>
<evidence type="ECO:0000256" key="1">
    <source>
        <dbReference type="SAM" id="Phobius"/>
    </source>
</evidence>
<feature type="transmembrane region" description="Helical" evidence="1">
    <location>
        <begin position="157"/>
        <end position="177"/>
    </location>
</feature>
<accession>A0A2W1L9I7</accession>
<dbReference type="Proteomes" id="UP000249522">
    <property type="component" value="Unassembled WGS sequence"/>
</dbReference>
<keyword evidence="1" id="KW-1133">Transmembrane helix</keyword>
<comment type="caution">
    <text evidence="2">The sequence shown here is derived from an EMBL/GenBank/DDBJ whole genome shotgun (WGS) entry which is preliminary data.</text>
</comment>
<feature type="transmembrane region" description="Helical" evidence="1">
    <location>
        <begin position="61"/>
        <end position="79"/>
    </location>
</feature>
<evidence type="ECO:0000313" key="3">
    <source>
        <dbReference type="Proteomes" id="UP000249522"/>
    </source>
</evidence>
<proteinExistence type="predicted"/>
<protein>
    <submittedName>
        <fullName evidence="2">Uncharacterized protein</fullName>
    </submittedName>
</protein>
<evidence type="ECO:0000313" key="2">
    <source>
        <dbReference type="EMBL" id="PZD95419.1"/>
    </source>
</evidence>